<proteinExistence type="inferred from homology"/>
<comment type="caution">
    <text evidence="4">The sequence shown here is derived from an EMBL/GenBank/DDBJ whole genome shotgun (WGS) entry which is preliminary data.</text>
</comment>
<evidence type="ECO:0000313" key="5">
    <source>
        <dbReference type="Proteomes" id="UP000474967"/>
    </source>
</evidence>
<gene>
    <name evidence="4" type="ORF">G3T36_16695</name>
</gene>
<dbReference type="GO" id="GO:0004519">
    <property type="term" value="F:endonuclease activity"/>
    <property type="evidence" value="ECO:0007669"/>
    <property type="project" value="InterPro"/>
</dbReference>
<evidence type="ECO:0000313" key="4">
    <source>
        <dbReference type="EMBL" id="NEN07501.1"/>
    </source>
</evidence>
<dbReference type="RefSeq" id="WP_163290949.1">
    <property type="nucleotide sequence ID" value="NZ_JAAGWY010000004.1"/>
</dbReference>
<sequence>MSDHRPHVPTADVRHGDPYGARSREVGDAISELLGDLTGDPSLLSEAELRRRLRIAAELGRRIDAVKATLAAEAAARSRRIDGHGGWAAREGHRNAESLVREICGSNYREAATLVRVGELMATPAGLGSVADGVRDGRIHVDAADGIVRALAPVEAQADMAAFRSAAETLARESESSHADAVTRMAKSVRDTLDRGGVAEREQQLRDKRFLTIGPEIDGMRRLSGLLDPESAAVVVSAVDAVTAPRRGGPRFVDPLQQDRARAIVDDERSHGQLALDSVVEMIRIAGEADPGRVFGTTRPAVRVTIALEDLRAEASGADDGAAHVESSAEPLSAATARRYLCDAGVLPIVFGGRSEILDVGRTERCFTRPQRVALAARDGGCRWPGCDRPPSWTETHHIDPWSSGGRTDLADGILLCRHHHMLLHNNGWSVVRSRGPGEFDLLPPPDVDPLRRVRPMPSRRRHNSGTS</sequence>
<dbReference type="AlphaFoldDB" id="A0A6L9Y1D3"/>
<evidence type="ECO:0000259" key="3">
    <source>
        <dbReference type="SMART" id="SM00507"/>
    </source>
</evidence>
<evidence type="ECO:0000256" key="1">
    <source>
        <dbReference type="ARBA" id="ARBA00023450"/>
    </source>
</evidence>
<feature type="region of interest" description="Disordered" evidence="2">
    <location>
        <begin position="1"/>
        <end position="22"/>
    </location>
</feature>
<name>A0A6L9Y1D3_9MICO</name>
<dbReference type="InterPro" id="IPR003870">
    <property type="entry name" value="DUF222"/>
</dbReference>
<dbReference type="Pfam" id="PF01844">
    <property type="entry name" value="HNH"/>
    <property type="match status" value="1"/>
</dbReference>
<feature type="domain" description="HNH nuclease" evidence="3">
    <location>
        <begin position="370"/>
        <end position="422"/>
    </location>
</feature>
<reference evidence="4 5" key="1">
    <citation type="journal article" date="2014" name="J. Microbiol.">
        <title>Diaminobutyricibacter tongyongensis gen. nov., sp. nov. and Homoserinibacter gongjuensis gen. nov., sp. nov. belong to the family Microbacteriaceae.</title>
        <authorList>
            <person name="Kim S.J."/>
            <person name="Ahn J.H."/>
            <person name="Weon H.Y."/>
            <person name="Hamada M."/>
            <person name="Suzuki K."/>
            <person name="Kwon S.W."/>
        </authorList>
    </citation>
    <scope>NUCLEOTIDE SEQUENCE [LARGE SCALE GENOMIC DNA]</scope>
    <source>
        <strain evidence="4 5">NBRC 108724</strain>
    </source>
</reference>
<dbReference type="GO" id="GO:0008270">
    <property type="term" value="F:zinc ion binding"/>
    <property type="evidence" value="ECO:0007669"/>
    <property type="project" value="InterPro"/>
</dbReference>
<dbReference type="InterPro" id="IPR003615">
    <property type="entry name" value="HNH_nuc"/>
</dbReference>
<feature type="compositionally biased region" description="Basic residues" evidence="2">
    <location>
        <begin position="453"/>
        <end position="468"/>
    </location>
</feature>
<dbReference type="GO" id="GO:0003676">
    <property type="term" value="F:nucleic acid binding"/>
    <property type="evidence" value="ECO:0007669"/>
    <property type="project" value="InterPro"/>
</dbReference>
<evidence type="ECO:0000256" key="2">
    <source>
        <dbReference type="SAM" id="MobiDB-lite"/>
    </source>
</evidence>
<dbReference type="Proteomes" id="UP000474967">
    <property type="component" value="Unassembled WGS sequence"/>
</dbReference>
<dbReference type="CDD" id="cd00085">
    <property type="entry name" value="HNHc"/>
    <property type="match status" value="1"/>
</dbReference>
<organism evidence="4 5">
    <name type="scientific">Leifsonia tongyongensis</name>
    <dbReference type="NCBI Taxonomy" id="1268043"/>
    <lineage>
        <taxon>Bacteria</taxon>
        <taxon>Bacillati</taxon>
        <taxon>Actinomycetota</taxon>
        <taxon>Actinomycetes</taxon>
        <taxon>Micrococcales</taxon>
        <taxon>Microbacteriaceae</taxon>
        <taxon>Leifsonia</taxon>
    </lineage>
</organism>
<dbReference type="Pfam" id="PF02720">
    <property type="entry name" value="DUF222"/>
    <property type="match status" value="1"/>
</dbReference>
<comment type="similarity">
    <text evidence="1">Belongs to the Rv1128c/1148c/1588c/1702c/1945/3466 family.</text>
</comment>
<dbReference type="InterPro" id="IPR002711">
    <property type="entry name" value="HNH"/>
</dbReference>
<dbReference type="SMART" id="SM00507">
    <property type="entry name" value="HNHc"/>
    <property type="match status" value="1"/>
</dbReference>
<dbReference type="EMBL" id="JAAGWY010000004">
    <property type="protein sequence ID" value="NEN07501.1"/>
    <property type="molecule type" value="Genomic_DNA"/>
</dbReference>
<keyword evidence="5" id="KW-1185">Reference proteome</keyword>
<dbReference type="Gene3D" id="1.10.30.50">
    <property type="match status" value="1"/>
</dbReference>
<feature type="region of interest" description="Disordered" evidence="2">
    <location>
        <begin position="440"/>
        <end position="468"/>
    </location>
</feature>
<accession>A0A6L9Y1D3</accession>
<protein>
    <submittedName>
        <fullName evidence="4">DUF222 domain-containing protein</fullName>
    </submittedName>
</protein>